<accession>A0A090FJP6</accession>
<dbReference type="Gene3D" id="3.30.70.100">
    <property type="match status" value="1"/>
</dbReference>
<gene>
    <name evidence="2" type="ORF">MPLDJ20_60526</name>
</gene>
<protein>
    <recommendedName>
        <fullName evidence="1">DUF1330 domain-containing protein</fullName>
    </recommendedName>
</protein>
<dbReference type="GeneID" id="31893034"/>
<evidence type="ECO:0000313" key="3">
    <source>
        <dbReference type="Proteomes" id="UP000046373"/>
    </source>
</evidence>
<proteinExistence type="predicted"/>
<sequence length="97" mass="11017">MKGYWLIVGTEISDQEAQAEYGRLWKPIGEKYQARTNTTKQPPLLVEARDAKRMVLVEFPSLEIAKACYADPAYEEAMRFALKASNRTLVMFEGDLG</sequence>
<evidence type="ECO:0000313" key="2">
    <source>
        <dbReference type="EMBL" id="CDX44218.1"/>
    </source>
</evidence>
<organism evidence="2 3">
    <name type="scientific">Mesorhizobium plurifarium</name>
    <dbReference type="NCBI Taxonomy" id="69974"/>
    <lineage>
        <taxon>Bacteria</taxon>
        <taxon>Pseudomonadati</taxon>
        <taxon>Pseudomonadota</taxon>
        <taxon>Alphaproteobacteria</taxon>
        <taxon>Hyphomicrobiales</taxon>
        <taxon>Phyllobacteriaceae</taxon>
        <taxon>Mesorhizobium</taxon>
    </lineage>
</organism>
<reference evidence="2 3" key="1">
    <citation type="submission" date="2014-08" db="EMBL/GenBank/DDBJ databases">
        <authorList>
            <person name="Moulin Lionel"/>
        </authorList>
    </citation>
    <scope>NUCLEOTIDE SEQUENCE [LARGE SCALE GENOMIC DNA]</scope>
</reference>
<name>A0A090FJP6_MESPL</name>
<dbReference type="AlphaFoldDB" id="A0A090FJP6"/>
<dbReference type="Pfam" id="PF07045">
    <property type="entry name" value="DUF1330"/>
    <property type="match status" value="1"/>
</dbReference>
<dbReference type="SUPFAM" id="SSF54909">
    <property type="entry name" value="Dimeric alpha+beta barrel"/>
    <property type="match status" value="1"/>
</dbReference>
<dbReference type="EMBL" id="CCNB01000043">
    <property type="protein sequence ID" value="CDX44218.1"/>
    <property type="molecule type" value="Genomic_DNA"/>
</dbReference>
<dbReference type="Proteomes" id="UP000046373">
    <property type="component" value="Unassembled WGS sequence"/>
</dbReference>
<dbReference type="InterPro" id="IPR011008">
    <property type="entry name" value="Dimeric_a/b-barrel"/>
</dbReference>
<evidence type="ECO:0000259" key="1">
    <source>
        <dbReference type="Pfam" id="PF07045"/>
    </source>
</evidence>
<feature type="domain" description="DUF1330" evidence="1">
    <location>
        <begin position="2"/>
        <end position="94"/>
    </location>
</feature>
<dbReference type="InterPro" id="IPR010753">
    <property type="entry name" value="DUF1330"/>
</dbReference>